<dbReference type="EMBL" id="PKMF04000380">
    <property type="protein sequence ID" value="KAK7834948.1"/>
    <property type="molecule type" value="Genomic_DNA"/>
</dbReference>
<protein>
    <submittedName>
        <fullName evidence="2">Uncharacterized protein</fullName>
    </submittedName>
</protein>
<dbReference type="Proteomes" id="UP000237347">
    <property type="component" value="Unassembled WGS sequence"/>
</dbReference>
<evidence type="ECO:0000313" key="3">
    <source>
        <dbReference type="Proteomes" id="UP000237347"/>
    </source>
</evidence>
<organism evidence="2 3">
    <name type="scientific">Quercus suber</name>
    <name type="common">Cork oak</name>
    <dbReference type="NCBI Taxonomy" id="58331"/>
    <lineage>
        <taxon>Eukaryota</taxon>
        <taxon>Viridiplantae</taxon>
        <taxon>Streptophyta</taxon>
        <taxon>Embryophyta</taxon>
        <taxon>Tracheophyta</taxon>
        <taxon>Spermatophyta</taxon>
        <taxon>Magnoliopsida</taxon>
        <taxon>eudicotyledons</taxon>
        <taxon>Gunneridae</taxon>
        <taxon>Pentapetalae</taxon>
        <taxon>rosids</taxon>
        <taxon>fabids</taxon>
        <taxon>Fagales</taxon>
        <taxon>Fagaceae</taxon>
        <taxon>Quercus</taxon>
    </lineage>
</organism>
<sequence length="78" mass="9279">MQLKEYEERRKENDANLLRQLKEFEERSKENDANLLRKLKESKEHCKESDANVQLLKAQVNRVESLLARVLKNMAHLS</sequence>
<comment type="caution">
    <text evidence="2">The sequence shown here is derived from an EMBL/GenBank/DDBJ whole genome shotgun (WGS) entry which is preliminary data.</text>
</comment>
<evidence type="ECO:0000313" key="2">
    <source>
        <dbReference type="EMBL" id="KAK7834948.1"/>
    </source>
</evidence>
<name>A0AAW0K6S6_QUESU</name>
<accession>A0AAW0K6S6</accession>
<dbReference type="AlphaFoldDB" id="A0AAW0K6S6"/>
<keyword evidence="1" id="KW-0175">Coiled coil</keyword>
<gene>
    <name evidence="2" type="ORF">CFP56_024013</name>
</gene>
<keyword evidence="3" id="KW-1185">Reference proteome</keyword>
<feature type="coiled-coil region" evidence="1">
    <location>
        <begin position="3"/>
        <end position="73"/>
    </location>
</feature>
<evidence type="ECO:0000256" key="1">
    <source>
        <dbReference type="SAM" id="Coils"/>
    </source>
</evidence>
<reference evidence="2 3" key="1">
    <citation type="journal article" date="2018" name="Sci. Data">
        <title>The draft genome sequence of cork oak.</title>
        <authorList>
            <person name="Ramos A.M."/>
            <person name="Usie A."/>
            <person name="Barbosa P."/>
            <person name="Barros P.M."/>
            <person name="Capote T."/>
            <person name="Chaves I."/>
            <person name="Simoes F."/>
            <person name="Abreu I."/>
            <person name="Carrasquinho I."/>
            <person name="Faro C."/>
            <person name="Guimaraes J.B."/>
            <person name="Mendonca D."/>
            <person name="Nobrega F."/>
            <person name="Rodrigues L."/>
            <person name="Saibo N.J.M."/>
            <person name="Varela M.C."/>
            <person name="Egas C."/>
            <person name="Matos J."/>
            <person name="Miguel C.M."/>
            <person name="Oliveira M.M."/>
            <person name="Ricardo C.P."/>
            <person name="Goncalves S."/>
        </authorList>
    </citation>
    <scope>NUCLEOTIDE SEQUENCE [LARGE SCALE GENOMIC DNA]</scope>
    <source>
        <strain evidence="3">cv. HL8</strain>
    </source>
</reference>
<dbReference type="Gramene" id="rna-CFP56_78942">
    <property type="protein sequence ID" value="cds-POE97262.1"/>
    <property type="gene ID" value="gene-CFP56_78942"/>
</dbReference>
<proteinExistence type="predicted"/>